<evidence type="ECO:0000256" key="5">
    <source>
        <dbReference type="ARBA" id="ARBA00005884"/>
    </source>
</evidence>
<dbReference type="GO" id="GO:0008270">
    <property type="term" value="F:zinc ion binding"/>
    <property type="evidence" value="ECO:0007669"/>
    <property type="project" value="UniProtKB-KW"/>
</dbReference>
<evidence type="ECO:0000256" key="4">
    <source>
        <dbReference type="ARBA" id="ARBA00004906"/>
    </source>
</evidence>
<dbReference type="SMART" id="SM00647">
    <property type="entry name" value="IBR"/>
    <property type="match status" value="2"/>
</dbReference>
<dbReference type="CDD" id="cd22583">
    <property type="entry name" value="Rcat_RBR_ARI7-like"/>
    <property type="match status" value="1"/>
</dbReference>
<proteinExistence type="inferred from homology"/>
<comment type="function">
    <text evidence="3">Might act as an E3 ubiquitin-protein ligase, or as part of E3 complex, which accepts ubiquitin from specific E2 ubiquitin-conjugating enzymes and then transfers it to substrates.</text>
</comment>
<dbReference type="SMART" id="SM00184">
    <property type="entry name" value="RING"/>
    <property type="match status" value="2"/>
</dbReference>
<dbReference type="FunFam" id="1.20.120.1750:FF:000005">
    <property type="entry name" value="RBR-type E3 ubiquitin transferase"/>
    <property type="match status" value="1"/>
</dbReference>
<sequence length="507" mass="59130">MDSEDEANYSSDAEEAALDYCYSDEDNDEGSEEEDNNYDLIVDENRKPEQNYVVLKESDIRQRQENEITRVSTVLSIPKGAAAVLLLHYNWRDCEVQDAWFSNEERVRKSVGLLEEPVFLLPKKPSEIMMICSICYEKCVVTMMRWVSCGHPFCVVCWEMYVSVAIEDGPGCLMLEMSRTGLWRGGGSRSKWCPGADCECAVEFSGGGELEYDVSCLCNNQFCWNCMEDAHRPVDCVTVSKWSLKNKSEAENTTWMLVNTKPCPMCNRPIEKNQGCMHMTCRPPCKHSFCWLCLGPWDEHGERTGGYYACNSFEATKKSDKYSEADNIREMAKRSLDKYNHYYERWAGNESSRRQAVNDLKQMQEEYMVKLSDLQWEPPSQLKFITEAWWQIIECRRVLKWTYAIGFYLPDDEEAKKRFFEYLQGEAEYNLEKLHHCAEKDIHKFLEEKTPEFNEFRTKLTDLTTVTRNYFENLVTALQNGLEDVSSLEASSQKKRPRKVEKTKRRH</sequence>
<keyword evidence="10" id="KW-0863">Zinc-finger</keyword>
<evidence type="ECO:0000256" key="12">
    <source>
        <dbReference type="ARBA" id="ARBA00022833"/>
    </source>
</evidence>
<dbReference type="Gene3D" id="3.30.40.10">
    <property type="entry name" value="Zinc/RING finger domain, C3HC4 (zinc finger)"/>
    <property type="match status" value="1"/>
</dbReference>
<keyword evidence="11" id="KW-0833">Ubl conjugation pathway</keyword>
<dbReference type="GO" id="GO:0061630">
    <property type="term" value="F:ubiquitin protein ligase activity"/>
    <property type="evidence" value="ECO:0007669"/>
    <property type="project" value="UniProtKB-EC"/>
</dbReference>
<keyword evidence="9" id="KW-0677">Repeat</keyword>
<dbReference type="Pfam" id="PF22191">
    <property type="entry name" value="IBR_1"/>
    <property type="match status" value="1"/>
</dbReference>
<evidence type="ECO:0000256" key="13">
    <source>
        <dbReference type="SAM" id="MobiDB-lite"/>
    </source>
</evidence>
<dbReference type="CDD" id="cd20346">
    <property type="entry name" value="BRcat_RBR_ANKIB1"/>
    <property type="match status" value="1"/>
</dbReference>
<dbReference type="InterPro" id="IPR001841">
    <property type="entry name" value="Znf_RING"/>
</dbReference>
<dbReference type="InterPro" id="IPR002867">
    <property type="entry name" value="IBR_dom"/>
</dbReference>
<organism evidence="15">
    <name type="scientific">Fagus sylvatica</name>
    <name type="common">Beechnut</name>
    <dbReference type="NCBI Taxonomy" id="28930"/>
    <lineage>
        <taxon>Eukaryota</taxon>
        <taxon>Viridiplantae</taxon>
        <taxon>Streptophyta</taxon>
        <taxon>Embryophyta</taxon>
        <taxon>Tracheophyta</taxon>
        <taxon>Spermatophyta</taxon>
        <taxon>Magnoliopsida</taxon>
        <taxon>eudicotyledons</taxon>
        <taxon>Gunneridae</taxon>
        <taxon>Pentapetalae</taxon>
        <taxon>rosids</taxon>
        <taxon>fabids</taxon>
        <taxon>Fagales</taxon>
        <taxon>Fagaceae</taxon>
        <taxon>Fagus</taxon>
    </lineage>
</organism>
<dbReference type="PANTHER" id="PTHR11685">
    <property type="entry name" value="RBR FAMILY RING FINGER AND IBR DOMAIN-CONTAINING"/>
    <property type="match status" value="1"/>
</dbReference>
<evidence type="ECO:0000256" key="10">
    <source>
        <dbReference type="ARBA" id="ARBA00022771"/>
    </source>
</evidence>
<dbReference type="GO" id="GO:0016567">
    <property type="term" value="P:protein ubiquitination"/>
    <property type="evidence" value="ECO:0007669"/>
    <property type="project" value="UniProtKB-UniPathway"/>
</dbReference>
<dbReference type="SUPFAM" id="SSF57850">
    <property type="entry name" value="RING/U-box"/>
    <property type="match status" value="3"/>
</dbReference>
<dbReference type="InterPro" id="IPR044066">
    <property type="entry name" value="TRIAD_supradom"/>
</dbReference>
<evidence type="ECO:0000259" key="14">
    <source>
        <dbReference type="PROSITE" id="PS51873"/>
    </source>
</evidence>
<keyword evidence="7" id="KW-0808">Transferase</keyword>
<dbReference type="InterPro" id="IPR013083">
    <property type="entry name" value="Znf_RING/FYVE/PHD"/>
</dbReference>
<keyword evidence="12" id="KW-0862">Zinc</keyword>
<dbReference type="InterPro" id="IPR031127">
    <property type="entry name" value="E3_UB_ligase_RBR"/>
</dbReference>
<feature type="region of interest" description="Disordered" evidence="13">
    <location>
        <begin position="488"/>
        <end position="507"/>
    </location>
</feature>
<dbReference type="Pfam" id="PF01485">
    <property type="entry name" value="IBR"/>
    <property type="match status" value="1"/>
</dbReference>
<reference evidence="15" key="1">
    <citation type="submission" date="2018-02" db="EMBL/GenBank/DDBJ databases">
        <authorList>
            <person name="Cohen D.B."/>
            <person name="Kent A.D."/>
        </authorList>
    </citation>
    <scope>NUCLEOTIDE SEQUENCE</scope>
</reference>
<comment type="catalytic activity">
    <reaction evidence="1">
        <text>[E2 ubiquitin-conjugating enzyme]-S-ubiquitinyl-L-cysteine + [acceptor protein]-L-lysine = [E2 ubiquitin-conjugating enzyme]-L-cysteine + [acceptor protein]-N(6)-ubiquitinyl-L-lysine.</text>
        <dbReference type="EC" id="2.3.2.31"/>
    </reaction>
</comment>
<evidence type="ECO:0000313" key="15">
    <source>
        <dbReference type="EMBL" id="SPD03643.1"/>
    </source>
</evidence>
<protein>
    <recommendedName>
        <fullName evidence="6">RBR-type E3 ubiquitin transferase</fullName>
        <ecNumber evidence="6">2.3.2.31</ecNumber>
    </recommendedName>
</protein>
<evidence type="ECO:0000256" key="7">
    <source>
        <dbReference type="ARBA" id="ARBA00022679"/>
    </source>
</evidence>
<dbReference type="InterPro" id="IPR017907">
    <property type="entry name" value="Znf_RING_CS"/>
</dbReference>
<evidence type="ECO:0000256" key="1">
    <source>
        <dbReference type="ARBA" id="ARBA00001798"/>
    </source>
</evidence>
<dbReference type="PROSITE" id="PS51873">
    <property type="entry name" value="TRIAD"/>
    <property type="match status" value="1"/>
</dbReference>
<name>A0A2N9GVV2_FAGSY</name>
<comment type="cofactor">
    <cofactor evidence="2">
        <name>Zn(2+)</name>
        <dbReference type="ChEBI" id="CHEBI:29105"/>
    </cofactor>
</comment>
<evidence type="ECO:0000256" key="6">
    <source>
        <dbReference type="ARBA" id="ARBA00012251"/>
    </source>
</evidence>
<evidence type="ECO:0000256" key="8">
    <source>
        <dbReference type="ARBA" id="ARBA00022723"/>
    </source>
</evidence>
<dbReference type="Pfam" id="PF19422">
    <property type="entry name" value="Ariadne"/>
    <property type="match status" value="1"/>
</dbReference>
<evidence type="ECO:0000256" key="9">
    <source>
        <dbReference type="ARBA" id="ARBA00022737"/>
    </source>
</evidence>
<dbReference type="EMBL" id="OIVN01002441">
    <property type="protein sequence ID" value="SPD03643.1"/>
    <property type="molecule type" value="Genomic_DNA"/>
</dbReference>
<dbReference type="AlphaFoldDB" id="A0A2N9GVV2"/>
<dbReference type="UniPathway" id="UPA00143"/>
<dbReference type="EC" id="2.3.2.31" evidence="6"/>
<feature type="compositionally biased region" description="Basic residues" evidence="13">
    <location>
        <begin position="493"/>
        <end position="507"/>
    </location>
</feature>
<dbReference type="InterPro" id="IPR045840">
    <property type="entry name" value="Ariadne"/>
</dbReference>
<dbReference type="InterPro" id="IPR048962">
    <property type="entry name" value="ARIH1-like_UBL"/>
</dbReference>
<keyword evidence="8" id="KW-0479">Metal-binding</keyword>
<dbReference type="Pfam" id="PF21235">
    <property type="entry name" value="UBA_ARI1"/>
    <property type="match status" value="1"/>
</dbReference>
<comment type="similarity">
    <text evidence="5">Belongs to the RBR family. Ariadne subfamily.</text>
</comment>
<dbReference type="Gene3D" id="1.20.120.1750">
    <property type="match status" value="1"/>
</dbReference>
<evidence type="ECO:0000256" key="2">
    <source>
        <dbReference type="ARBA" id="ARBA00001947"/>
    </source>
</evidence>
<evidence type="ECO:0000256" key="3">
    <source>
        <dbReference type="ARBA" id="ARBA00003976"/>
    </source>
</evidence>
<feature type="region of interest" description="Disordered" evidence="13">
    <location>
        <begin position="1"/>
        <end position="39"/>
    </location>
</feature>
<dbReference type="PROSITE" id="PS00518">
    <property type="entry name" value="ZF_RING_1"/>
    <property type="match status" value="1"/>
</dbReference>
<gene>
    <name evidence="15" type="ORF">FSB_LOCUS31525</name>
</gene>
<evidence type="ECO:0000256" key="11">
    <source>
        <dbReference type="ARBA" id="ARBA00022786"/>
    </source>
</evidence>
<accession>A0A2N9GVV2</accession>
<comment type="pathway">
    <text evidence="4">Protein modification; protein ubiquitination.</text>
</comment>
<feature type="compositionally biased region" description="Acidic residues" evidence="13">
    <location>
        <begin position="1"/>
        <end position="37"/>
    </location>
</feature>
<feature type="domain" description="RING-type" evidence="14">
    <location>
        <begin position="128"/>
        <end position="314"/>
    </location>
</feature>